<feature type="compositionally biased region" description="Low complexity" evidence="1">
    <location>
        <begin position="2145"/>
        <end position="2169"/>
    </location>
</feature>
<feature type="region of interest" description="Disordered" evidence="1">
    <location>
        <begin position="2136"/>
        <end position="2169"/>
    </location>
</feature>
<feature type="compositionally biased region" description="Polar residues" evidence="1">
    <location>
        <begin position="190"/>
        <end position="211"/>
    </location>
</feature>
<feature type="compositionally biased region" description="Basic residues" evidence="1">
    <location>
        <begin position="1751"/>
        <end position="1771"/>
    </location>
</feature>
<accession>A0A0N1I4U7</accession>
<feature type="region of interest" description="Disordered" evidence="1">
    <location>
        <begin position="1646"/>
        <end position="1669"/>
    </location>
</feature>
<feature type="region of interest" description="Disordered" evidence="1">
    <location>
        <begin position="1021"/>
        <end position="1087"/>
    </location>
</feature>
<protein>
    <submittedName>
        <fullName evidence="2">Uncharacterized protein</fullName>
    </submittedName>
</protein>
<feature type="region of interest" description="Disordered" evidence="1">
    <location>
        <begin position="2499"/>
        <end position="2518"/>
    </location>
</feature>
<feature type="compositionally biased region" description="Basic residues" evidence="1">
    <location>
        <begin position="2988"/>
        <end position="3005"/>
    </location>
</feature>
<feature type="compositionally biased region" description="Basic residues" evidence="1">
    <location>
        <begin position="1513"/>
        <end position="1523"/>
    </location>
</feature>
<evidence type="ECO:0000256" key="1">
    <source>
        <dbReference type="SAM" id="MobiDB-lite"/>
    </source>
</evidence>
<name>A0A0N1I4U7_LEPSE</name>
<feature type="compositionally biased region" description="Polar residues" evidence="1">
    <location>
        <begin position="666"/>
        <end position="681"/>
    </location>
</feature>
<feature type="compositionally biased region" description="Low complexity" evidence="1">
    <location>
        <begin position="1659"/>
        <end position="1668"/>
    </location>
</feature>
<dbReference type="Proteomes" id="UP000038009">
    <property type="component" value="Unassembled WGS sequence"/>
</dbReference>
<feature type="region of interest" description="Disordered" evidence="1">
    <location>
        <begin position="1233"/>
        <end position="1272"/>
    </location>
</feature>
<feature type="compositionally biased region" description="Pro residues" evidence="1">
    <location>
        <begin position="1033"/>
        <end position="1047"/>
    </location>
</feature>
<dbReference type="OrthoDB" id="267941at2759"/>
<feature type="compositionally biased region" description="Polar residues" evidence="1">
    <location>
        <begin position="1066"/>
        <end position="1081"/>
    </location>
</feature>
<feature type="compositionally biased region" description="Basic and acidic residues" evidence="1">
    <location>
        <begin position="103"/>
        <end position="120"/>
    </location>
</feature>
<feature type="region of interest" description="Disordered" evidence="1">
    <location>
        <begin position="2753"/>
        <end position="2811"/>
    </location>
</feature>
<evidence type="ECO:0000313" key="2">
    <source>
        <dbReference type="EMBL" id="KPI87521.1"/>
    </source>
</evidence>
<feature type="compositionally biased region" description="Low complexity" evidence="1">
    <location>
        <begin position="1980"/>
        <end position="1995"/>
    </location>
</feature>
<feature type="region of interest" description="Disordered" evidence="1">
    <location>
        <begin position="1513"/>
        <end position="1541"/>
    </location>
</feature>
<organism evidence="2 3">
    <name type="scientific">Leptomonas seymouri</name>
    <dbReference type="NCBI Taxonomy" id="5684"/>
    <lineage>
        <taxon>Eukaryota</taxon>
        <taxon>Discoba</taxon>
        <taxon>Euglenozoa</taxon>
        <taxon>Kinetoplastea</taxon>
        <taxon>Metakinetoplastina</taxon>
        <taxon>Trypanosomatida</taxon>
        <taxon>Trypanosomatidae</taxon>
        <taxon>Leishmaniinae</taxon>
        <taxon>Leptomonas</taxon>
    </lineage>
</organism>
<sequence length="3069" mass="321339">MSQCAPQQAFTPTASTATTRKAEPTAAAASPLQRHRRTNAEKNAPVWNDACIVKAENEMEDNEKAELTQSSCLPLCRSRPPPTAPIINNNNSGSSGAASSPPSKDEDKHAAAKLSPEKKSQSSSNSNASSAWESPNLLPSVGPSHPSLPQLPIASEQPHTQCGLGLAAGVNTVVGEAAPFAAASSWGPAQASQISPVSSPALQSDSTLSTSHVEEPAESPASLTISLTPPLLSPATEVIHLVSSAQPAAHRCVVTSAPHQSCDREKKIRKRMARHAPILQMPLPTRKHVRALGGSPAGVPDISFPELEDASTTANATCSDFTLTFNALLWRSAAAAAASDTEDMLTGSVGPRHSSTITSIPTQFLQPPSQHTARLSTSPSFSLHTESRHSSRNLAKARAAISSAPSRSASVFFGSTTVTDGSAPATSKNGRGGSLVSIARKGGVKSKRKACKLRIPEAASSKDGKDGVQETVKMDSSSFPAYLGDSVELLQPAVASNGSVKILPLPLPPYVTSTTAAVVSRTHRRGVAATAAAAAADSSPPMLFLSSSSRAVALPNRSRCNSTTTRTCSSSADGAVASGGERRWSAIEPALSVLAEETQLLNIAVKPQEYITQASARGTAERKLPSIACLLKEEGSTIGSSSPIKTSATSAGERDGEAELPVENSEAPSSTPNTSSHTVLHTSFGSTADTFSAGVSFVSSTSLSSASSSDKVSQMTPLSTRRSERRSTAACAVGAGMRCPQLASTPRPPSSATTLATTVPGLPLLSLTSPLSEVSSPLLPKSVKCNGNSSNDNSLLVHLAPLNSTRTVEEAAQRSTKPTHDSVLLSSAQATLNDAMAPIPALPPSKAADATPAEPFRLKESIRRVSRCRQDALALDQRNAGSQTVPTDLYGYHHPPALAPEAASSAPINGNAYPNRPSSLAEMGEQSSMAGSMPDRRPLLAPHTYCPRLTSSRLLSTPTATTSPALPPGALLAAGTLTPLVDPPFFSESSVFSPKTWQEPQHYHDAQQQQQRQSLSLPTPLIQGTSLHNTTAEPPPPPTQTPTPHLPLWPSDTSPTTSTEGEKTPVQWQKGSTSFNASGSPHTEDDGSLNSLTAAAATVCPKGVADLSSDSPCFAFTGSALMPASVSHSSKLLSTETSLNRTGELLWGSANSDTVDNAVAEVTAMVTGATEPQQHDNSNGRALTASSSPPELSSQVIVGGNSISPVTGASPASHLSPIATFLLPLARPFHTTRSTANNNSSAAVPLPRGPSISGSSSSGGGGGGNPSMPFRNVVGLPSGDSILMRPGEAAHHFSSVSMATSILMTASHGGRSASPRPQPGTAAVTIASANNGVSAAAGLAASLTRSATSTPVMGFSRASPVFTSFGCMTHNTGANSPTAPRMAGNPASVSLSPPMYHLRRRSSANVPPTAATQSLTPLTQFQRHRSIASMSSTSSMGGFVLQSSTSALMLRHGVPHHMAEVSLPGQSISSNRGSNTSIIITSGEESGAVGVKENADEDEYLTLSTAHRVNRRPLHQSKRRTRVGVKSTGHSGRAGGASRRRHRSLLKPGTAIELAILNGVHGHRSSALSLINVGDGGNAGGRAFGVVGRSGAHSVPQTALGDDGEPLEVSLSCAASFTATSTSASETYVSSSFGSVSPDRPKFQWPPAADALVDGENGGSSSSSTHSGATRPYHGAFCAAVPASSLQPSPNDAGGIGTENEADGEGISTCMLYKAAPMKYSFYRIVSRGDISQQHRSTPLPLPYGLQQQQQRRREKRHHRYVRVHHRRRSNPAHAPSSYHVESPVSSNTMPCVKATESVQVASLYNPVTDRAWGGVLKRGTIDQQANYAPEADLGATKFYSSPSTRNATSPHNTSSSLSSSRPASARAVYSPHLSTSSLLYYNDVDSDAVDDVYYQLEKQLFPIREEQHLQQPLPPHHTAVLAQDTHDRANGTDSAEDNEQLDSLFTVLEVPFRLNLRGGFHLSDYYAPCPVCHPAMRRPSATAPTATSTTSTTTEDVSNSVKRGNHTDSSLSVCSCSSSSSSSTSSDDDESSSHSSNRNGRSLVTLLSASSSSTCSSPSAPSAVSMLSSLISATGIGFAFASGSRLNGVAPPRSPRYPLNSSAASGMNGMITNGIPRVCSRGSLRSFSAAVASHSHALSRRRSAPSNASVVASAGGNNKGNSSSRISSVRIVSPEKATGGVTSTIPSPCSLSDRPAAPSMCCADSDEGARQTREGVRDMPAAHTATLPTTKTAERCSCKGSSATHTRPIFSSVAHRGGPMASGALTSTTLPSAVKATPADTQTQTQYPSLSSLPNFSLGQFLALPSAPHSVRSSQVLHFSPATAFISSRRESRPLAAGTSMSAWHLSRYRRRRPRHRPAPVVARQCGHYAGMALRSQYSSLMKKRLLCLRVNDKLTYIDPKRATGAGKLVADAVLLARRQKRREEKWQRHRAEQQQKHEQKAERRHQEKLVAAAAAAARAPSGTFCSRCHRLRRPRPHQGDHADPKCVNHPRQRSCRTTEGIDGHGNASQCSPHRRHHHCTREPCNANDSTSITPRPQEYPQQQRIFGDGLVCFAAQQSPVPKAPVAGHTPAEGTLASALRRPDGATSRSNALHCLVIATENVSRPQRSSLVSHTGGSAMSQQAQSFSCCSNGGSRVPAMAVPSSLQSNPNPVAHLRSNSGSGSSEAAAVEKRERSAHGEPHSEQVSFAKGPTANMSGPVTARRATDGTLLTVPKSTNASEDVHDSASPAQQQRDSALAMLYTSPDRLVATNSARASDEALDNSVDEGERGSEPSLSRLPHNPSLLHGLENLSRHSGGEPRQPAAALHPARSGVNAYTRPPFHAEDREGRRAGLMPSTTSMPEAIEMPYSVSSHLPLHLFGSACSNSVFTTTPPSYPLPLSNAIGAHNGNASLTAATANAGASNSKKANNHNGSSHSYSLTMKVDASWSAVGDARQRNLTALRSAAPPPMAMPFNTPGALSSGMYSSPSQSTSQLGMPIPDAGGTPRSHRRPQKHRRHSHRSRSQSHSARNCRSVTSASLHYHRLTPSLRPQPDAGTTEEDLLNTALAAYPEFSVRLDASGYPGGQQP</sequence>
<proteinExistence type="predicted"/>
<dbReference type="OMA" id="DLENCFA"/>
<feature type="compositionally biased region" description="Polar residues" evidence="1">
    <location>
        <begin position="3010"/>
        <end position="3020"/>
    </location>
</feature>
<evidence type="ECO:0000313" key="3">
    <source>
        <dbReference type="Proteomes" id="UP000038009"/>
    </source>
</evidence>
<feature type="region of interest" description="Disordered" evidence="1">
    <location>
        <begin position="877"/>
        <end position="938"/>
    </location>
</feature>
<feature type="compositionally biased region" description="Low complexity" evidence="1">
    <location>
        <begin position="895"/>
        <end position="907"/>
    </location>
</feature>
<feature type="region of interest" description="Disordered" evidence="1">
    <location>
        <begin position="1734"/>
        <end position="1787"/>
    </location>
</feature>
<feature type="region of interest" description="Disordered" evidence="1">
    <location>
        <begin position="1169"/>
        <end position="1199"/>
    </location>
</feature>
<feature type="compositionally biased region" description="Polar residues" evidence="1">
    <location>
        <begin position="1170"/>
        <end position="1199"/>
    </location>
</feature>
<feature type="region of interest" description="Disordered" evidence="1">
    <location>
        <begin position="637"/>
        <end position="681"/>
    </location>
</feature>
<feature type="compositionally biased region" description="Low complexity" evidence="1">
    <location>
        <begin position="2009"/>
        <end position="2026"/>
    </location>
</feature>
<feature type="region of interest" description="Disordered" evidence="1">
    <location>
        <begin position="190"/>
        <end position="224"/>
    </location>
</feature>
<feature type="region of interest" description="Disordered" evidence="1">
    <location>
        <begin position="1839"/>
        <end position="1863"/>
    </location>
</feature>
<feature type="region of interest" description="Disordered" evidence="1">
    <location>
        <begin position="703"/>
        <end position="725"/>
    </location>
</feature>
<feature type="compositionally biased region" description="Polar residues" evidence="1">
    <location>
        <begin position="1233"/>
        <end position="1242"/>
    </location>
</feature>
<feature type="region of interest" description="Disordered" evidence="1">
    <location>
        <begin position="60"/>
        <end position="155"/>
    </location>
</feature>
<feature type="compositionally biased region" description="Low complexity" evidence="1">
    <location>
        <begin position="85"/>
        <end position="102"/>
    </location>
</feature>
<feature type="region of interest" description="Disordered" evidence="1">
    <location>
        <begin position="2641"/>
        <end position="2712"/>
    </location>
</feature>
<dbReference type="VEuPathDB" id="TriTrypDB:Lsey_0084_0090"/>
<reference evidence="2 3" key="1">
    <citation type="journal article" date="2015" name="PLoS Pathog.">
        <title>Leptomonas seymouri: Adaptations to the Dixenous Life Cycle Analyzed by Genome Sequencing, Transcriptome Profiling and Co-infection with Leishmania donovani.</title>
        <authorList>
            <person name="Kraeva N."/>
            <person name="Butenko A."/>
            <person name="Hlavacova J."/>
            <person name="Kostygov A."/>
            <person name="Myskova J."/>
            <person name="Grybchuk D."/>
            <person name="Lestinova T."/>
            <person name="Votypka J."/>
            <person name="Volf P."/>
            <person name="Opperdoes F."/>
            <person name="Flegontov P."/>
            <person name="Lukes J."/>
            <person name="Yurchenko V."/>
        </authorList>
    </citation>
    <scope>NUCLEOTIDE SEQUENCE [LARGE SCALE GENOMIC DNA]</scope>
    <source>
        <strain evidence="2 3">ATCC 30220</strain>
    </source>
</reference>
<feature type="compositionally biased region" description="Basic and acidic residues" evidence="1">
    <location>
        <begin position="2670"/>
        <end position="2684"/>
    </location>
</feature>
<feature type="compositionally biased region" description="Polar residues" evidence="1">
    <location>
        <begin position="2964"/>
        <end position="2976"/>
    </location>
</feature>
<feature type="compositionally biased region" description="Polar residues" evidence="1">
    <location>
        <begin position="1"/>
        <end position="19"/>
    </location>
</feature>
<dbReference type="EMBL" id="LJSK01000084">
    <property type="protein sequence ID" value="KPI87521.1"/>
    <property type="molecule type" value="Genomic_DNA"/>
</dbReference>
<keyword evidence="3" id="KW-1185">Reference proteome</keyword>
<feature type="compositionally biased region" description="Low complexity" evidence="1">
    <location>
        <begin position="1848"/>
        <end position="1863"/>
    </location>
</feature>
<feature type="compositionally biased region" description="Low complexity" evidence="1">
    <location>
        <begin position="121"/>
        <end position="135"/>
    </location>
</feature>
<feature type="compositionally biased region" description="Polar residues" evidence="1">
    <location>
        <begin position="637"/>
        <end position="650"/>
    </location>
</feature>
<feature type="region of interest" description="Disordered" evidence="1">
    <location>
        <begin position="1"/>
        <end position="47"/>
    </location>
</feature>
<feature type="region of interest" description="Disordered" evidence="1">
    <location>
        <begin position="1979"/>
        <end position="2040"/>
    </location>
</feature>
<gene>
    <name evidence="2" type="ORF">ABL78_3399</name>
</gene>
<feature type="region of interest" description="Disordered" evidence="1">
    <location>
        <begin position="2943"/>
        <end position="3039"/>
    </location>
</feature>
<comment type="caution">
    <text evidence="2">The sequence shown here is derived from an EMBL/GenBank/DDBJ whole genome shotgun (WGS) entry which is preliminary data.</text>
</comment>
<feature type="region of interest" description="Disordered" evidence="1">
    <location>
        <begin position="2424"/>
        <end position="2447"/>
    </location>
</feature>